<keyword evidence="1" id="KW-0732">Signal</keyword>
<dbReference type="RefSeq" id="WP_069834202.1">
    <property type="nucleotide sequence ID" value="NZ_MDGQ01000003.1"/>
</dbReference>
<dbReference type="AlphaFoldDB" id="A0A1E5T6A5"/>
<proteinExistence type="predicted"/>
<gene>
    <name evidence="3" type="ORF">BFP71_04340</name>
</gene>
<dbReference type="STRING" id="1563681.BFP71_04340"/>
<reference evidence="3 4" key="1">
    <citation type="submission" date="2016-08" db="EMBL/GenBank/DDBJ databases">
        <title>Draft genome of Fabibacter sp. strain SK-8.</title>
        <authorList>
            <person name="Wong S.-K."/>
            <person name="Hamasaki K."/>
            <person name="Yoshizawa S."/>
        </authorList>
    </citation>
    <scope>NUCLEOTIDE SEQUENCE [LARGE SCALE GENOMIC DNA]</scope>
    <source>
        <strain evidence="3 4">SK-8</strain>
    </source>
</reference>
<dbReference type="InterPro" id="IPR028994">
    <property type="entry name" value="Integrin_alpha_N"/>
</dbReference>
<evidence type="ECO:0000259" key="2">
    <source>
        <dbReference type="Pfam" id="PF07593"/>
    </source>
</evidence>
<dbReference type="SUPFAM" id="SSF69318">
    <property type="entry name" value="Integrin alpha N-terminal domain"/>
    <property type="match status" value="3"/>
</dbReference>
<dbReference type="PANTHER" id="PTHR16026">
    <property type="entry name" value="CARTILAGE ACIDIC PROTEIN 1"/>
    <property type="match status" value="1"/>
</dbReference>
<protein>
    <recommendedName>
        <fullName evidence="2">ASPIC/UnbV domain-containing protein</fullName>
    </recommendedName>
</protein>
<organism evidence="3 4">
    <name type="scientific">Roseivirga misakiensis</name>
    <dbReference type="NCBI Taxonomy" id="1563681"/>
    <lineage>
        <taxon>Bacteria</taxon>
        <taxon>Pseudomonadati</taxon>
        <taxon>Bacteroidota</taxon>
        <taxon>Cytophagia</taxon>
        <taxon>Cytophagales</taxon>
        <taxon>Roseivirgaceae</taxon>
        <taxon>Roseivirga</taxon>
    </lineage>
</organism>
<dbReference type="InterPro" id="IPR011519">
    <property type="entry name" value="UnbV_ASPIC"/>
</dbReference>
<dbReference type="PANTHER" id="PTHR16026:SF0">
    <property type="entry name" value="CARTILAGE ACIDIC PROTEIN 1"/>
    <property type="match status" value="1"/>
</dbReference>
<keyword evidence="4" id="KW-1185">Reference proteome</keyword>
<dbReference type="Proteomes" id="UP000095552">
    <property type="component" value="Unassembled WGS sequence"/>
</dbReference>
<feature type="domain" description="ASPIC/UnbV" evidence="2">
    <location>
        <begin position="518"/>
        <end position="586"/>
    </location>
</feature>
<evidence type="ECO:0000313" key="3">
    <source>
        <dbReference type="EMBL" id="OEK06890.1"/>
    </source>
</evidence>
<dbReference type="Pfam" id="PF07593">
    <property type="entry name" value="UnbV_ASPIC"/>
    <property type="match status" value="1"/>
</dbReference>
<dbReference type="Gene3D" id="2.130.10.130">
    <property type="entry name" value="Integrin alpha, N-terminal"/>
    <property type="match status" value="3"/>
</dbReference>
<accession>A0A1E5T6A5</accession>
<dbReference type="EMBL" id="MDGQ01000003">
    <property type="protein sequence ID" value="OEK06890.1"/>
    <property type="molecule type" value="Genomic_DNA"/>
</dbReference>
<evidence type="ECO:0000313" key="4">
    <source>
        <dbReference type="Proteomes" id="UP000095552"/>
    </source>
</evidence>
<dbReference type="OrthoDB" id="9816120at2"/>
<dbReference type="Pfam" id="PF13517">
    <property type="entry name" value="FG-GAP_3"/>
    <property type="match status" value="6"/>
</dbReference>
<comment type="caution">
    <text evidence="3">The sequence shown here is derived from an EMBL/GenBank/DDBJ whole genome shotgun (WGS) entry which is preliminary data.</text>
</comment>
<evidence type="ECO:0000256" key="1">
    <source>
        <dbReference type="ARBA" id="ARBA00022729"/>
    </source>
</evidence>
<dbReference type="InterPro" id="IPR027039">
    <property type="entry name" value="Crtac1"/>
</dbReference>
<sequence>MRKHLLYLSLFICLGCADKSKEAPVFQLLSSSETGLNFKNEINSTKDFNILEYLYFYNGGGVAAGDINNDGLVDLYFTSNQASNKLYLNKGDLKFEDVTDQAGVSGNSTWSTGVTMADVNNDGYLDIYVSQVGDYKLAKGKNELFINNQDGTFSESAALYGLDFVGFSTQAAFFDYDKDGDLDMYLLNHSIKNPEVFTEAESRKKASDQGDKLFQNQASEGLVGFKDVTEEAGIYSSIIGFGLGIAISDINNDNWPDIYVSNDFTENDYLYVNNQDGTFSEQLETRIQHTSRFSMGNEIADLNNDGLGEIITTDMLPSDPTIWKKSVVEDKSEVYKIKLGFGYGHQYVRNTLQHNLGNGQFSDLSLFTNSFASDWSWSPLIFDMDNDGFQDIHITNGIYKRPNDLDYLNYQSGASEIRQKSMDELEEFLIETLPTLKISNYTGQNLGNFNIKNKAADWGLDQPSYSNGSTYADLDNDGDLELIINNVAQEAFVYKNTTDSKKAYLKIRFQGPEKNPFGIGAKVMVRTGDQVMTRENFNTRGFQSATAPELYFGLGKQSKKIDQLIVIWPNGNEQTLTNLDPNRTITLDYKSADRSVRTAQKPKTAQLENLTLPFEFVHKDDEFNDFDREYLMPRNFNHEGPALAIADVNGDGLDDVYFGGAKDQAGELWMQMANGEFKNSPSTVFQQLARAEDVSSHFFDADQDGDQDLYISTGGNEFPEGQLFSYDRLYLNDGKGNFRFSPSALPQIGSQGKAIAIEDIDGDGDLDVFVGSNIVSGAYGKNPQHYLLINNGRGRFQNEITQRLTSHENLGMLNSAKWFDFDGDGDQDLVMAGEWTSVQVYANNGSGQFEKLANEILDANSGWWYSLSIADVNQDGKPDIIAGNLGLNSKLKASEKEPARLYLNDFDDNGQTDPFVFHYQNGIESPYATRDDLIKQMAAIKKLHPDYGSYAALKGPEDLLGDKLNENTLVKEAKTFESKVFINKGNRNFEAIAMPQEAQYSPIMDIIADDINQDGAQDLLLFGNNFTFRNDYGRADAKPITLVLGDGKGNFTHSNDTHLNTQENWGEYRSAGKINIKGRQAYLALRNNSAPVLLGNR</sequence>
<dbReference type="InterPro" id="IPR013517">
    <property type="entry name" value="FG-GAP"/>
</dbReference>
<name>A0A1E5T6A5_9BACT</name>